<dbReference type="Pfam" id="PF02515">
    <property type="entry name" value="CoA_transf_3"/>
    <property type="match status" value="1"/>
</dbReference>
<organism evidence="2">
    <name type="scientific">marine sediment metagenome</name>
    <dbReference type="NCBI Taxonomy" id="412755"/>
    <lineage>
        <taxon>unclassified sequences</taxon>
        <taxon>metagenomes</taxon>
        <taxon>ecological metagenomes</taxon>
    </lineage>
</organism>
<feature type="non-terminal residue" evidence="2">
    <location>
        <position position="121"/>
    </location>
</feature>
<dbReference type="InterPro" id="IPR050483">
    <property type="entry name" value="CoA-transferase_III_domain"/>
</dbReference>
<dbReference type="Gene3D" id="3.40.50.10540">
    <property type="entry name" value="Crotonobetainyl-coa:carnitine coa-transferase, domain 1"/>
    <property type="match status" value="1"/>
</dbReference>
<name>X0YYD6_9ZZZZ</name>
<dbReference type="PANTHER" id="PTHR48207">
    <property type="entry name" value="SUCCINATE--HYDROXYMETHYLGLUTARATE COA-TRANSFERASE"/>
    <property type="match status" value="1"/>
</dbReference>
<keyword evidence="1" id="KW-0808">Transferase</keyword>
<dbReference type="AlphaFoldDB" id="X0YYD6"/>
<comment type="caution">
    <text evidence="2">The sequence shown here is derived from an EMBL/GenBank/DDBJ whole genome shotgun (WGS) entry which is preliminary data.</text>
</comment>
<gene>
    <name evidence="2" type="ORF">S01H1_82701</name>
</gene>
<dbReference type="InterPro" id="IPR003673">
    <property type="entry name" value="CoA-Trfase_fam_III"/>
</dbReference>
<dbReference type="EMBL" id="BARS01056094">
    <property type="protein sequence ID" value="GAG51502.1"/>
    <property type="molecule type" value="Genomic_DNA"/>
</dbReference>
<dbReference type="SUPFAM" id="SSF89796">
    <property type="entry name" value="CoA-transferase family III (CaiB/BaiF)"/>
    <property type="match status" value="1"/>
</dbReference>
<sequence>MQEDTMLGGYRVLDMTEGGCLIGGQMFGDLGADVIMIEPPGGSPSRNIGPFYKDIPDPEKSLFWFNYSCNKRGITLDIGKADGREVFKRLVKTADIVLESFSPGYMDGLGLGYSGLCEVKP</sequence>
<proteinExistence type="predicted"/>
<protein>
    <recommendedName>
        <fullName evidence="3">CoA transferase</fullName>
    </recommendedName>
</protein>
<dbReference type="PANTHER" id="PTHR48207:SF3">
    <property type="entry name" value="SUCCINATE--HYDROXYMETHYLGLUTARATE COA-TRANSFERASE"/>
    <property type="match status" value="1"/>
</dbReference>
<evidence type="ECO:0008006" key="3">
    <source>
        <dbReference type="Google" id="ProtNLM"/>
    </source>
</evidence>
<evidence type="ECO:0000313" key="2">
    <source>
        <dbReference type="EMBL" id="GAG51502.1"/>
    </source>
</evidence>
<dbReference type="GO" id="GO:0008410">
    <property type="term" value="F:CoA-transferase activity"/>
    <property type="evidence" value="ECO:0007669"/>
    <property type="project" value="TreeGrafter"/>
</dbReference>
<evidence type="ECO:0000256" key="1">
    <source>
        <dbReference type="ARBA" id="ARBA00022679"/>
    </source>
</evidence>
<dbReference type="InterPro" id="IPR023606">
    <property type="entry name" value="CoA-Trfase_III_dom_1_sf"/>
</dbReference>
<accession>X0YYD6</accession>
<reference evidence="2" key="1">
    <citation type="journal article" date="2014" name="Front. Microbiol.">
        <title>High frequency of phylogenetically diverse reductive dehalogenase-homologous genes in deep subseafloor sedimentary metagenomes.</title>
        <authorList>
            <person name="Kawai M."/>
            <person name="Futagami T."/>
            <person name="Toyoda A."/>
            <person name="Takaki Y."/>
            <person name="Nishi S."/>
            <person name="Hori S."/>
            <person name="Arai W."/>
            <person name="Tsubouchi T."/>
            <person name="Morono Y."/>
            <person name="Uchiyama I."/>
            <person name="Ito T."/>
            <person name="Fujiyama A."/>
            <person name="Inagaki F."/>
            <person name="Takami H."/>
        </authorList>
    </citation>
    <scope>NUCLEOTIDE SEQUENCE</scope>
    <source>
        <strain evidence="2">Expedition CK06-06</strain>
    </source>
</reference>